<organism evidence="2 5">
    <name type="scientific">Aeromicrobium tamlense</name>
    <dbReference type="NCBI Taxonomy" id="375541"/>
    <lineage>
        <taxon>Bacteria</taxon>
        <taxon>Bacillati</taxon>
        <taxon>Actinomycetota</taxon>
        <taxon>Actinomycetes</taxon>
        <taxon>Propionibacteriales</taxon>
        <taxon>Nocardioidaceae</taxon>
        <taxon>Aeromicrobium</taxon>
    </lineage>
</organism>
<dbReference type="EMBL" id="JACWMT010000003">
    <property type="protein sequence ID" value="MBD1271740.1"/>
    <property type="molecule type" value="Genomic_DNA"/>
</dbReference>
<dbReference type="Pfam" id="PF01872">
    <property type="entry name" value="RibD_C"/>
    <property type="match status" value="1"/>
</dbReference>
<comment type="caution">
    <text evidence="2">The sequence shown here is derived from an EMBL/GenBank/DDBJ whole genome shotgun (WGS) entry which is preliminary data.</text>
</comment>
<dbReference type="InterPro" id="IPR024072">
    <property type="entry name" value="DHFR-like_dom_sf"/>
</dbReference>
<dbReference type="EMBL" id="JACBZN010000001">
    <property type="protein sequence ID" value="NYI37512.1"/>
    <property type="molecule type" value="Genomic_DNA"/>
</dbReference>
<dbReference type="Gene3D" id="3.40.430.10">
    <property type="entry name" value="Dihydrofolate Reductase, subunit A"/>
    <property type="match status" value="1"/>
</dbReference>
<reference evidence="2" key="2">
    <citation type="submission" date="2020-09" db="EMBL/GenBank/DDBJ databases">
        <title>Novel species in genus Aeromicrobium.</title>
        <authorList>
            <person name="Zhang G."/>
        </authorList>
    </citation>
    <scope>NUCLEOTIDE SEQUENCE</scope>
    <source>
        <strain evidence="2">SSW1-57</strain>
    </source>
</reference>
<evidence type="ECO:0000313" key="3">
    <source>
        <dbReference type="EMBL" id="NYI37512.1"/>
    </source>
</evidence>
<evidence type="ECO:0000259" key="1">
    <source>
        <dbReference type="Pfam" id="PF01872"/>
    </source>
</evidence>
<dbReference type="InterPro" id="IPR002734">
    <property type="entry name" value="RibDG_C"/>
</dbReference>
<proteinExistence type="predicted"/>
<evidence type="ECO:0000313" key="2">
    <source>
        <dbReference type="EMBL" id="MBD1271740.1"/>
    </source>
</evidence>
<feature type="domain" description="Bacterial bifunctional deaminase-reductase C-terminal" evidence="1">
    <location>
        <begin position="4"/>
        <end position="174"/>
    </location>
</feature>
<dbReference type="Proteomes" id="UP000587211">
    <property type="component" value="Unassembled WGS sequence"/>
</dbReference>
<dbReference type="RefSeq" id="WP_179424018.1">
    <property type="nucleotide sequence ID" value="NZ_BAAAMP010000003.1"/>
</dbReference>
<reference evidence="3 4" key="1">
    <citation type="submission" date="2020-07" db="EMBL/GenBank/DDBJ databases">
        <title>Sequencing the genomes of 1000 actinobacteria strains.</title>
        <authorList>
            <person name="Klenk H.-P."/>
        </authorList>
    </citation>
    <scope>NUCLEOTIDE SEQUENCE [LARGE SCALE GENOMIC DNA]</scope>
    <source>
        <strain evidence="3 4">DSM 19087</strain>
    </source>
</reference>
<gene>
    <name evidence="3" type="ORF">BJ975_000887</name>
    <name evidence="2" type="ORF">IDH50_15960</name>
</gene>
<dbReference type="Proteomes" id="UP000659061">
    <property type="component" value="Unassembled WGS sequence"/>
</dbReference>
<accession>A0A8I0FW25</accession>
<keyword evidence="4" id="KW-1185">Reference proteome</keyword>
<dbReference type="GO" id="GO:0008703">
    <property type="term" value="F:5-amino-6-(5-phosphoribosylamino)uracil reductase activity"/>
    <property type="evidence" value="ECO:0007669"/>
    <property type="project" value="InterPro"/>
</dbReference>
<evidence type="ECO:0000313" key="5">
    <source>
        <dbReference type="Proteomes" id="UP000659061"/>
    </source>
</evidence>
<name>A0A8I0FW25_9ACTN</name>
<dbReference type="SUPFAM" id="SSF53597">
    <property type="entry name" value="Dihydrofolate reductase-like"/>
    <property type="match status" value="1"/>
</dbReference>
<protein>
    <submittedName>
        <fullName evidence="2 3">Dihydrofolate reductase</fullName>
    </submittedName>
</protein>
<dbReference type="AlphaFoldDB" id="A0A8I0FW25"/>
<evidence type="ECO:0000313" key="4">
    <source>
        <dbReference type="Proteomes" id="UP000587211"/>
    </source>
</evidence>
<dbReference type="GO" id="GO:0009231">
    <property type="term" value="P:riboflavin biosynthetic process"/>
    <property type="evidence" value="ECO:0007669"/>
    <property type="project" value="InterPro"/>
</dbReference>
<sequence length="192" mass="20733">MADLTVDCITSLDGFGAAEGWPGLWGMHSADYLDWVGQEGAQDHVLLMGATTYRLFTGFIESGEEDMSGLSGTSKLVFSRTLREPLAWEGSTLVRADAVVHVRSLKDASEVPLRTIGSLSLCRALLAAGLVDRYRVVVFPVVTGATGRDRVYDGWPDVRLELVASRAFDGGMQLLQYVPTVLDGPPASEPSR</sequence>